<dbReference type="EMBL" id="JABSTU010000001">
    <property type="protein sequence ID" value="KAH8040424.1"/>
    <property type="molecule type" value="Genomic_DNA"/>
</dbReference>
<organism evidence="1 2">
    <name type="scientific">Rhipicephalus microplus</name>
    <name type="common">Cattle tick</name>
    <name type="synonym">Boophilus microplus</name>
    <dbReference type="NCBI Taxonomy" id="6941"/>
    <lineage>
        <taxon>Eukaryota</taxon>
        <taxon>Metazoa</taxon>
        <taxon>Ecdysozoa</taxon>
        <taxon>Arthropoda</taxon>
        <taxon>Chelicerata</taxon>
        <taxon>Arachnida</taxon>
        <taxon>Acari</taxon>
        <taxon>Parasitiformes</taxon>
        <taxon>Ixodida</taxon>
        <taxon>Ixodoidea</taxon>
        <taxon>Ixodidae</taxon>
        <taxon>Rhipicephalinae</taxon>
        <taxon>Rhipicephalus</taxon>
        <taxon>Boophilus</taxon>
    </lineage>
</organism>
<sequence length="180" mass="19871">MLVYSPRRWPRCQGSACCSFAYAVAFDAAACRTRHAWRHTLTTTSSSSSGRSRRALEGDDAHNAPLTRRICSRASDSFQNAPRREKRAGASYSAGPFLPPFAFFLPEYVDWSLSRMLLRRRVRVGVGGVALVVPVSFSCKWDLIVPLRGSGCLVSESHVWVSVVYPGNEIVSEVEQAADT</sequence>
<dbReference type="Proteomes" id="UP000821866">
    <property type="component" value="Chromosome 1"/>
</dbReference>
<reference evidence="1" key="1">
    <citation type="journal article" date="2020" name="Cell">
        <title>Large-Scale Comparative Analyses of Tick Genomes Elucidate Their Genetic Diversity and Vector Capacities.</title>
        <authorList>
            <consortium name="Tick Genome and Microbiome Consortium (TIGMIC)"/>
            <person name="Jia N."/>
            <person name="Wang J."/>
            <person name="Shi W."/>
            <person name="Du L."/>
            <person name="Sun Y."/>
            <person name="Zhan W."/>
            <person name="Jiang J.F."/>
            <person name="Wang Q."/>
            <person name="Zhang B."/>
            <person name="Ji P."/>
            <person name="Bell-Sakyi L."/>
            <person name="Cui X.M."/>
            <person name="Yuan T.T."/>
            <person name="Jiang B.G."/>
            <person name="Yang W.F."/>
            <person name="Lam T.T."/>
            <person name="Chang Q.C."/>
            <person name="Ding S.J."/>
            <person name="Wang X.J."/>
            <person name="Zhu J.G."/>
            <person name="Ruan X.D."/>
            <person name="Zhao L."/>
            <person name="Wei J.T."/>
            <person name="Ye R.Z."/>
            <person name="Que T.C."/>
            <person name="Du C.H."/>
            <person name="Zhou Y.H."/>
            <person name="Cheng J.X."/>
            <person name="Dai P.F."/>
            <person name="Guo W.B."/>
            <person name="Han X.H."/>
            <person name="Huang E.J."/>
            <person name="Li L.F."/>
            <person name="Wei W."/>
            <person name="Gao Y.C."/>
            <person name="Liu J.Z."/>
            <person name="Shao H.Z."/>
            <person name="Wang X."/>
            <person name="Wang C.C."/>
            <person name="Yang T.C."/>
            <person name="Huo Q.B."/>
            <person name="Li W."/>
            <person name="Chen H.Y."/>
            <person name="Chen S.E."/>
            <person name="Zhou L.G."/>
            <person name="Ni X.B."/>
            <person name="Tian J.H."/>
            <person name="Sheng Y."/>
            <person name="Liu T."/>
            <person name="Pan Y.S."/>
            <person name="Xia L.Y."/>
            <person name="Li J."/>
            <person name="Zhao F."/>
            <person name="Cao W.C."/>
        </authorList>
    </citation>
    <scope>NUCLEOTIDE SEQUENCE</scope>
    <source>
        <strain evidence="1">Rmic-2018</strain>
    </source>
</reference>
<reference evidence="1" key="2">
    <citation type="submission" date="2021-09" db="EMBL/GenBank/DDBJ databases">
        <authorList>
            <person name="Jia N."/>
            <person name="Wang J."/>
            <person name="Shi W."/>
            <person name="Du L."/>
            <person name="Sun Y."/>
            <person name="Zhan W."/>
            <person name="Jiang J."/>
            <person name="Wang Q."/>
            <person name="Zhang B."/>
            <person name="Ji P."/>
            <person name="Sakyi L.B."/>
            <person name="Cui X."/>
            <person name="Yuan T."/>
            <person name="Jiang B."/>
            <person name="Yang W."/>
            <person name="Lam T.T.-Y."/>
            <person name="Chang Q."/>
            <person name="Ding S."/>
            <person name="Wang X."/>
            <person name="Zhu J."/>
            <person name="Ruan X."/>
            <person name="Zhao L."/>
            <person name="Wei J."/>
            <person name="Que T."/>
            <person name="Du C."/>
            <person name="Cheng J."/>
            <person name="Dai P."/>
            <person name="Han X."/>
            <person name="Huang E."/>
            <person name="Gao Y."/>
            <person name="Liu J."/>
            <person name="Shao H."/>
            <person name="Ye R."/>
            <person name="Li L."/>
            <person name="Wei W."/>
            <person name="Wang X."/>
            <person name="Wang C."/>
            <person name="Huo Q."/>
            <person name="Li W."/>
            <person name="Guo W."/>
            <person name="Chen H."/>
            <person name="Chen S."/>
            <person name="Zhou L."/>
            <person name="Zhou L."/>
            <person name="Ni X."/>
            <person name="Tian J."/>
            <person name="Zhou Y."/>
            <person name="Sheng Y."/>
            <person name="Liu T."/>
            <person name="Pan Y."/>
            <person name="Xia L."/>
            <person name="Li J."/>
            <person name="Zhao F."/>
            <person name="Cao W."/>
        </authorList>
    </citation>
    <scope>NUCLEOTIDE SEQUENCE</scope>
    <source>
        <strain evidence="1">Rmic-2018</strain>
        <tissue evidence="1">Larvae</tissue>
    </source>
</reference>
<accession>A0A9J6F2U1</accession>
<keyword evidence="2" id="KW-1185">Reference proteome</keyword>
<name>A0A9J6F2U1_RHIMP</name>
<proteinExistence type="predicted"/>
<protein>
    <submittedName>
        <fullName evidence="1">Uncharacterized protein</fullName>
    </submittedName>
</protein>
<evidence type="ECO:0000313" key="1">
    <source>
        <dbReference type="EMBL" id="KAH8040424.1"/>
    </source>
</evidence>
<gene>
    <name evidence="1" type="ORF">HPB51_010204</name>
</gene>
<dbReference type="AlphaFoldDB" id="A0A9J6F2U1"/>
<evidence type="ECO:0000313" key="2">
    <source>
        <dbReference type="Proteomes" id="UP000821866"/>
    </source>
</evidence>
<comment type="caution">
    <text evidence="1">The sequence shown here is derived from an EMBL/GenBank/DDBJ whole genome shotgun (WGS) entry which is preliminary data.</text>
</comment>